<keyword evidence="2" id="KW-0540">Nuclease</keyword>
<reference evidence="2 3" key="1">
    <citation type="submission" date="2022-12" db="EMBL/GenBank/DDBJ databases">
        <title>Hymenobacter canadensis sp. nov. isolated from lake water of the Cambridge Bay, Canada.</title>
        <authorList>
            <person name="Kim W.H."/>
            <person name="Lee Y.M."/>
        </authorList>
    </citation>
    <scope>NUCLEOTIDE SEQUENCE [LARGE SCALE GENOMIC DNA]</scope>
    <source>
        <strain evidence="2 3">PAMC 29467</strain>
    </source>
</reference>
<dbReference type="CDD" id="cd00085">
    <property type="entry name" value="HNHc"/>
    <property type="match status" value="1"/>
</dbReference>
<protein>
    <submittedName>
        <fullName evidence="2">HNH endonuclease</fullName>
    </submittedName>
</protein>
<evidence type="ECO:0000259" key="1">
    <source>
        <dbReference type="Pfam" id="PF01844"/>
    </source>
</evidence>
<evidence type="ECO:0000313" key="3">
    <source>
        <dbReference type="Proteomes" id="UP001211005"/>
    </source>
</evidence>
<organism evidence="2 3">
    <name type="scientific">Hymenobacter canadensis</name>
    <dbReference type="NCBI Taxonomy" id="2999067"/>
    <lineage>
        <taxon>Bacteria</taxon>
        <taxon>Pseudomonadati</taxon>
        <taxon>Bacteroidota</taxon>
        <taxon>Cytophagia</taxon>
        <taxon>Cytophagales</taxon>
        <taxon>Hymenobacteraceae</taxon>
        <taxon>Hymenobacter</taxon>
    </lineage>
</organism>
<dbReference type="InterPro" id="IPR003615">
    <property type="entry name" value="HNH_nuc"/>
</dbReference>
<dbReference type="Gene3D" id="1.10.30.50">
    <property type="match status" value="1"/>
</dbReference>
<dbReference type="InterPro" id="IPR002711">
    <property type="entry name" value="HNH"/>
</dbReference>
<keyword evidence="2" id="KW-0255">Endonuclease</keyword>
<dbReference type="EMBL" id="CP114767">
    <property type="protein sequence ID" value="WBA42992.1"/>
    <property type="molecule type" value="Genomic_DNA"/>
</dbReference>
<keyword evidence="2" id="KW-0378">Hydrolase</keyword>
<dbReference type="GO" id="GO:0004519">
    <property type="term" value="F:endonuclease activity"/>
    <property type="evidence" value="ECO:0007669"/>
    <property type="project" value="UniProtKB-KW"/>
</dbReference>
<feature type="domain" description="HNH" evidence="1">
    <location>
        <begin position="178"/>
        <end position="229"/>
    </location>
</feature>
<dbReference type="Proteomes" id="UP001211005">
    <property type="component" value="Chromosome"/>
</dbReference>
<gene>
    <name evidence="2" type="ORF">O3303_05360</name>
</gene>
<accession>A0ABY7LRF0</accession>
<name>A0ABY7LRF0_9BACT</name>
<dbReference type="RefSeq" id="WP_269561039.1">
    <property type="nucleotide sequence ID" value="NZ_CP114767.1"/>
</dbReference>
<dbReference type="Pfam" id="PF01844">
    <property type="entry name" value="HNH"/>
    <property type="match status" value="1"/>
</dbReference>
<sequence>MKTVLVQRYDNELDILAIAERGYSDVYDRSKREDFDLVLVVPTSAARTSVTVVATPTSKQYKPTDDSPAWPGKPDNYKVRIDVRNVRYTSVERVKAAFASAGLTWAAAWKIMVADLEEEIFLEPADLATLEMEAEAASATGAGTSGLFEGSDTRIPVNRYERNPVARRQCIEHYGATCSVCGFDFGRAYGDQASGYIHVHHLIPLSLRKQEYEVKPIEDLRPVCANCHAVLHLRNPPYSIEELKQSLKYTPVFQS</sequence>
<proteinExistence type="predicted"/>
<evidence type="ECO:0000313" key="2">
    <source>
        <dbReference type="EMBL" id="WBA42992.1"/>
    </source>
</evidence>
<keyword evidence="3" id="KW-1185">Reference proteome</keyword>